<protein>
    <submittedName>
        <fullName evidence="1">Glycosyltransferase involved in cell wall biosynthesis</fullName>
    </submittedName>
</protein>
<comment type="caution">
    <text evidence="1">The sequence shown here is derived from an EMBL/GenBank/DDBJ whole genome shotgun (WGS) entry which is preliminary data.</text>
</comment>
<dbReference type="RefSeq" id="WP_106291875.1">
    <property type="nucleotide sequence ID" value="NZ_PVTH01000002.1"/>
</dbReference>
<name>A0A2T0U9L9_9SPHI</name>
<sequence>MKIIFICGSLEDGKDGVGDYTRRLGKKLVENGYSVGIIALHDKHLDTKLWEEEGDSSFRTLRLSTRLSWKRRGTLSADLIKEVDPVWISLQFVGFAYHRYGLPLGMISLVKKLSDSRYLHIMFHELWCGMSASAPPKEVVLGKLQYWFLRLMLASLKPREVFTNIERYQDRLQQLGVQPLLVPVFSNIPLASRVSEESWDAVIAKSGLQPLLRGSENRLVLGFFGSIYPIAGFKALIKNAYEAAGVLGRECCVVLIGNSSKEDLARLSGCSLPMRVFELGMQSAGIINRAMDLVDFGVVTTPVDGINKSGGAAAWIERGIPILVSGEDPTDKGHNLQAAFGAYRVTCEGDVVEACLQPGWNREKKERLDSVAEVYMRHF</sequence>
<keyword evidence="2" id="KW-1185">Reference proteome</keyword>
<dbReference type="GO" id="GO:0016740">
    <property type="term" value="F:transferase activity"/>
    <property type="evidence" value="ECO:0007669"/>
    <property type="project" value="UniProtKB-KW"/>
</dbReference>
<dbReference type="OrthoDB" id="1100436at2"/>
<dbReference type="Proteomes" id="UP000238034">
    <property type="component" value="Unassembled WGS sequence"/>
</dbReference>
<gene>
    <name evidence="1" type="ORF">B0I27_102341</name>
</gene>
<accession>A0A2T0U9L9</accession>
<reference evidence="1 2" key="1">
    <citation type="submission" date="2018-03" db="EMBL/GenBank/DDBJ databases">
        <title>Genomic Encyclopedia of Type Strains, Phase III (KMG-III): the genomes of soil and plant-associated and newly described type strains.</title>
        <authorList>
            <person name="Whitman W."/>
        </authorList>
    </citation>
    <scope>NUCLEOTIDE SEQUENCE [LARGE SCALE GENOMIC DNA]</scope>
    <source>
        <strain evidence="1 2">CGMCC 1.9313</strain>
    </source>
</reference>
<evidence type="ECO:0000313" key="2">
    <source>
        <dbReference type="Proteomes" id="UP000238034"/>
    </source>
</evidence>
<dbReference type="AlphaFoldDB" id="A0A2T0U9L9"/>
<dbReference type="EMBL" id="PVTH01000002">
    <property type="protein sequence ID" value="PRY54572.1"/>
    <property type="molecule type" value="Genomic_DNA"/>
</dbReference>
<keyword evidence="1" id="KW-0808">Transferase</keyword>
<proteinExistence type="predicted"/>
<organism evidence="1 2">
    <name type="scientific">Arcticibacter pallidicorallinus</name>
    <dbReference type="NCBI Taxonomy" id="1259464"/>
    <lineage>
        <taxon>Bacteria</taxon>
        <taxon>Pseudomonadati</taxon>
        <taxon>Bacteroidota</taxon>
        <taxon>Sphingobacteriia</taxon>
        <taxon>Sphingobacteriales</taxon>
        <taxon>Sphingobacteriaceae</taxon>
        <taxon>Arcticibacter</taxon>
    </lineage>
</organism>
<evidence type="ECO:0000313" key="1">
    <source>
        <dbReference type="EMBL" id="PRY54572.1"/>
    </source>
</evidence>
<dbReference type="SUPFAM" id="SSF53756">
    <property type="entry name" value="UDP-Glycosyltransferase/glycogen phosphorylase"/>
    <property type="match status" value="1"/>
</dbReference>